<dbReference type="InterPro" id="IPR006665">
    <property type="entry name" value="OmpA-like"/>
</dbReference>
<dbReference type="Pfam" id="PF07676">
    <property type="entry name" value="PD40"/>
    <property type="match status" value="3"/>
</dbReference>
<evidence type="ECO:0000259" key="7">
    <source>
        <dbReference type="PROSITE" id="PS51123"/>
    </source>
</evidence>
<dbReference type="CDD" id="cd07185">
    <property type="entry name" value="OmpA_C-like"/>
    <property type="match status" value="1"/>
</dbReference>
<feature type="domain" description="OmpA-like" evidence="7">
    <location>
        <begin position="514"/>
        <end position="633"/>
    </location>
</feature>
<dbReference type="SUPFAM" id="SSF103088">
    <property type="entry name" value="OmpA-like"/>
    <property type="match status" value="1"/>
</dbReference>
<keyword evidence="3" id="KW-0998">Cell outer membrane</keyword>
<evidence type="ECO:0000313" key="9">
    <source>
        <dbReference type="Proteomes" id="UP001202717"/>
    </source>
</evidence>
<dbReference type="PRINTS" id="PR01021">
    <property type="entry name" value="OMPADOMAIN"/>
</dbReference>
<keyword evidence="6" id="KW-0732">Signal</keyword>
<evidence type="ECO:0000313" key="8">
    <source>
        <dbReference type="EMBL" id="WCO01531.1"/>
    </source>
</evidence>
<evidence type="ECO:0000256" key="4">
    <source>
        <dbReference type="PROSITE-ProRule" id="PRU00473"/>
    </source>
</evidence>
<feature type="chain" id="PRO_5045190152" evidence="6">
    <location>
        <begin position="21"/>
        <end position="637"/>
    </location>
</feature>
<dbReference type="Gene3D" id="2.120.10.30">
    <property type="entry name" value="TolB, C-terminal domain"/>
    <property type="match status" value="1"/>
</dbReference>
<dbReference type="Pfam" id="PF00691">
    <property type="entry name" value="OmpA"/>
    <property type="match status" value="1"/>
</dbReference>
<dbReference type="InterPro" id="IPR050330">
    <property type="entry name" value="Bact_OuterMem_StrucFunc"/>
</dbReference>
<dbReference type="Gene3D" id="1.25.40.10">
    <property type="entry name" value="Tetratricopeptide repeat domain"/>
    <property type="match status" value="1"/>
</dbReference>
<evidence type="ECO:0000256" key="1">
    <source>
        <dbReference type="ARBA" id="ARBA00004442"/>
    </source>
</evidence>
<dbReference type="EMBL" id="CP116221">
    <property type="protein sequence ID" value="WCO01531.1"/>
    <property type="molecule type" value="Genomic_DNA"/>
</dbReference>
<feature type="signal peptide" evidence="6">
    <location>
        <begin position="1"/>
        <end position="20"/>
    </location>
</feature>
<dbReference type="Gene3D" id="3.30.1330.60">
    <property type="entry name" value="OmpA-like domain"/>
    <property type="match status" value="1"/>
</dbReference>
<reference evidence="8 9" key="1">
    <citation type="submission" date="2023-01" db="EMBL/GenBank/DDBJ databases">
        <title>Psychroserpens ponticola sp. nov., isolated from seawater.</title>
        <authorList>
            <person name="Kristyanto S."/>
            <person name="Jung J."/>
            <person name="Kim J.M."/>
            <person name="Jeon C.O."/>
        </authorList>
    </citation>
    <scope>NUCLEOTIDE SEQUENCE [LARGE SCALE GENOMIC DNA]</scope>
    <source>
        <strain evidence="8 9">MSW6</strain>
    </source>
</reference>
<gene>
    <name evidence="8" type="ORF">MUN68_015875</name>
</gene>
<keyword evidence="2 4" id="KW-0472">Membrane</keyword>
<evidence type="ECO:0000256" key="5">
    <source>
        <dbReference type="SAM" id="MobiDB-lite"/>
    </source>
</evidence>
<dbReference type="PANTHER" id="PTHR30329">
    <property type="entry name" value="STATOR ELEMENT OF FLAGELLAR MOTOR COMPLEX"/>
    <property type="match status" value="1"/>
</dbReference>
<dbReference type="PANTHER" id="PTHR30329:SF21">
    <property type="entry name" value="LIPOPROTEIN YIAD-RELATED"/>
    <property type="match status" value="1"/>
</dbReference>
<keyword evidence="9" id="KW-1185">Reference proteome</keyword>
<organism evidence="8 9">
    <name type="scientific">Psychroserpens ponticola</name>
    <dbReference type="NCBI Taxonomy" id="2932268"/>
    <lineage>
        <taxon>Bacteria</taxon>
        <taxon>Pseudomonadati</taxon>
        <taxon>Bacteroidota</taxon>
        <taxon>Flavobacteriia</taxon>
        <taxon>Flavobacteriales</taxon>
        <taxon>Flavobacteriaceae</taxon>
        <taxon>Psychroserpens</taxon>
    </lineage>
</organism>
<feature type="compositionally biased region" description="Basic and acidic residues" evidence="5">
    <location>
        <begin position="616"/>
        <end position="626"/>
    </location>
</feature>
<dbReference type="InterPro" id="IPR011659">
    <property type="entry name" value="WD40"/>
</dbReference>
<dbReference type="InterPro" id="IPR011042">
    <property type="entry name" value="6-blade_b-propeller_TolB-like"/>
</dbReference>
<dbReference type="InterPro" id="IPR006664">
    <property type="entry name" value="OMP_bac"/>
</dbReference>
<sequence length="637" mass="71015">MKKLLTLFTIVALSSLSLIAQNKNTKKADKHFSRFEFVEAAEVYAKLIEDGKGDTYVYSQLAESYYNVFNTQEAEKWYAKALETTDVPEMIFKYSQMLKANGKYEESNAQMAKFAKMRPSDDRAIAYTNNPDYLPKILEKGKKFNIQSLGFNTQYADFGGTLKDGKLYITSARNTNRKTYGWNEEPFLDIYELAKNEDGTYQAATLVEDKVNTKHHEGIVSFSPDGKTMYFSRESYFEREYEKDSITKVRYSLLHLFKATKLGDTWSNVEGFDINSKNYSVKNPSVSPDGKTLYFSSDMPGGFGMFDIYMSSINDDGSLGEPTNLGQKVNTHGQEMFPFISSNNTLYFSSNGHLGLGNMDVFHSKVVDGKMGPVRNIGIPINSSADDFAFNLDEETKEGYVSSNRDGGLGGDDIYGIKRIQPLNDVLIASTVVDSKTGEPINAVSVTLYDDQGNKVLSKIANSDGTVDFIIEADKDSELEIVMDGYVSQKVKVSATNDEEVKLSIMLDPIEVIVGPKEIILNPIFFEFDKSNVTAQAAFELDKLVQIMNKYPDMVINATSHTDSRGPASYNSKLSDRRAKTTVQYVISKGVDKSRISGMGKGESEPKVDCGSNCSEEDHQMNRRSEFIIVSGGPQAK</sequence>
<dbReference type="SUPFAM" id="SSF82171">
    <property type="entry name" value="DPP6 N-terminal domain-like"/>
    <property type="match status" value="1"/>
</dbReference>
<evidence type="ECO:0000256" key="2">
    <source>
        <dbReference type="ARBA" id="ARBA00023136"/>
    </source>
</evidence>
<dbReference type="SUPFAM" id="SSF48452">
    <property type="entry name" value="TPR-like"/>
    <property type="match status" value="1"/>
</dbReference>
<dbReference type="InterPro" id="IPR011990">
    <property type="entry name" value="TPR-like_helical_dom_sf"/>
</dbReference>
<proteinExistence type="predicted"/>
<dbReference type="RefSeq" id="WP_249993107.1">
    <property type="nucleotide sequence ID" value="NZ_CP116221.1"/>
</dbReference>
<protein>
    <submittedName>
        <fullName evidence="8">OmpA family protein</fullName>
    </submittedName>
</protein>
<dbReference type="PROSITE" id="PS51123">
    <property type="entry name" value="OMPA_2"/>
    <property type="match status" value="1"/>
</dbReference>
<dbReference type="SUPFAM" id="SSF49464">
    <property type="entry name" value="Carboxypeptidase regulatory domain-like"/>
    <property type="match status" value="1"/>
</dbReference>
<dbReference type="Gene3D" id="2.60.40.1120">
    <property type="entry name" value="Carboxypeptidase-like, regulatory domain"/>
    <property type="match status" value="1"/>
</dbReference>
<dbReference type="InterPro" id="IPR036737">
    <property type="entry name" value="OmpA-like_sf"/>
</dbReference>
<dbReference type="InterPro" id="IPR008969">
    <property type="entry name" value="CarboxyPept-like_regulatory"/>
</dbReference>
<evidence type="ECO:0000256" key="6">
    <source>
        <dbReference type="SAM" id="SignalP"/>
    </source>
</evidence>
<feature type="region of interest" description="Disordered" evidence="5">
    <location>
        <begin position="594"/>
        <end position="637"/>
    </location>
</feature>
<name>A0ABY7RZ71_9FLAO</name>
<evidence type="ECO:0000256" key="3">
    <source>
        <dbReference type="ARBA" id="ARBA00023237"/>
    </source>
</evidence>
<dbReference type="Proteomes" id="UP001202717">
    <property type="component" value="Chromosome"/>
</dbReference>
<accession>A0ABY7RZ71</accession>
<comment type="subcellular location">
    <subcellularLocation>
        <location evidence="1">Cell outer membrane</location>
    </subcellularLocation>
</comment>